<comment type="subcellular location">
    <subcellularLocation>
        <location evidence="1">Cell membrane</location>
        <topology evidence="1">Multi-pass membrane protein</topology>
    </subcellularLocation>
</comment>
<evidence type="ECO:0000256" key="7">
    <source>
        <dbReference type="ARBA" id="ARBA00022989"/>
    </source>
</evidence>
<keyword evidence="8" id="KW-0443">Lipid metabolism</keyword>
<evidence type="ECO:0000256" key="3">
    <source>
        <dbReference type="ARBA" id="ARBA00022516"/>
    </source>
</evidence>
<keyword evidence="6" id="KW-0548">Nucleotidyltransferase</keyword>
<evidence type="ECO:0008006" key="14">
    <source>
        <dbReference type="Google" id="ProtNLM"/>
    </source>
</evidence>
<organism evidence="13">
    <name type="scientific">marine metagenome</name>
    <dbReference type="NCBI Taxonomy" id="408172"/>
    <lineage>
        <taxon>unclassified sequences</taxon>
        <taxon>metagenomes</taxon>
        <taxon>ecological metagenomes</taxon>
    </lineage>
</organism>
<feature type="transmembrane region" description="Helical" evidence="12">
    <location>
        <begin position="197"/>
        <end position="220"/>
    </location>
</feature>
<feature type="transmembrane region" description="Helical" evidence="12">
    <location>
        <begin position="6"/>
        <end position="36"/>
    </location>
</feature>
<dbReference type="Pfam" id="PF01148">
    <property type="entry name" value="CTP_transf_1"/>
    <property type="match status" value="1"/>
</dbReference>
<keyword evidence="11" id="KW-1208">Phospholipid metabolism</keyword>
<evidence type="ECO:0000256" key="2">
    <source>
        <dbReference type="ARBA" id="ARBA00022475"/>
    </source>
</evidence>
<evidence type="ECO:0000256" key="4">
    <source>
        <dbReference type="ARBA" id="ARBA00022679"/>
    </source>
</evidence>
<keyword evidence="7 12" id="KW-1133">Transmembrane helix</keyword>
<evidence type="ECO:0000256" key="8">
    <source>
        <dbReference type="ARBA" id="ARBA00023098"/>
    </source>
</evidence>
<feature type="transmembrane region" description="Helical" evidence="12">
    <location>
        <begin position="56"/>
        <end position="73"/>
    </location>
</feature>
<keyword evidence="5 12" id="KW-0812">Transmembrane</keyword>
<feature type="transmembrane region" description="Helical" evidence="12">
    <location>
        <begin position="79"/>
        <end position="99"/>
    </location>
</feature>
<keyword evidence="9 12" id="KW-0472">Membrane</keyword>
<keyword evidence="3" id="KW-0444">Lipid biosynthesis</keyword>
<dbReference type="EMBL" id="UINC01002204">
    <property type="protein sequence ID" value="SUZ94110.1"/>
    <property type="molecule type" value="Genomic_DNA"/>
</dbReference>
<name>A0A381RQF1_9ZZZZ</name>
<evidence type="ECO:0000256" key="12">
    <source>
        <dbReference type="SAM" id="Phobius"/>
    </source>
</evidence>
<evidence type="ECO:0000256" key="10">
    <source>
        <dbReference type="ARBA" id="ARBA00023209"/>
    </source>
</evidence>
<dbReference type="AlphaFoldDB" id="A0A381RQF1"/>
<reference evidence="13" key="1">
    <citation type="submission" date="2018-05" db="EMBL/GenBank/DDBJ databases">
        <authorList>
            <person name="Lanie J.A."/>
            <person name="Ng W.-L."/>
            <person name="Kazmierczak K.M."/>
            <person name="Andrzejewski T.M."/>
            <person name="Davidsen T.M."/>
            <person name="Wayne K.J."/>
            <person name="Tettelin H."/>
            <person name="Glass J.I."/>
            <person name="Rusch D."/>
            <person name="Podicherti R."/>
            <person name="Tsui H.-C.T."/>
            <person name="Winkler M.E."/>
        </authorList>
    </citation>
    <scope>NUCLEOTIDE SEQUENCE</scope>
</reference>
<evidence type="ECO:0000256" key="5">
    <source>
        <dbReference type="ARBA" id="ARBA00022692"/>
    </source>
</evidence>
<evidence type="ECO:0000256" key="9">
    <source>
        <dbReference type="ARBA" id="ARBA00023136"/>
    </source>
</evidence>
<feature type="transmembrane region" description="Helical" evidence="12">
    <location>
        <begin position="111"/>
        <end position="129"/>
    </location>
</feature>
<dbReference type="GO" id="GO:0004605">
    <property type="term" value="F:phosphatidate cytidylyltransferase activity"/>
    <property type="evidence" value="ECO:0007669"/>
    <property type="project" value="TreeGrafter"/>
</dbReference>
<keyword evidence="2" id="KW-1003">Cell membrane</keyword>
<dbReference type="GO" id="GO:0005886">
    <property type="term" value="C:plasma membrane"/>
    <property type="evidence" value="ECO:0007669"/>
    <property type="project" value="UniProtKB-SubCell"/>
</dbReference>
<evidence type="ECO:0000313" key="13">
    <source>
        <dbReference type="EMBL" id="SUZ94110.1"/>
    </source>
</evidence>
<feature type="transmembrane region" description="Helical" evidence="12">
    <location>
        <begin position="174"/>
        <end position="191"/>
    </location>
</feature>
<proteinExistence type="predicted"/>
<feature type="transmembrane region" description="Helical" evidence="12">
    <location>
        <begin position="135"/>
        <end position="153"/>
    </location>
</feature>
<sequence>MIKERVLTGIISLALLGLMLFFASSLFIQIFIALFFLYAAWEFSKFFNFPVVRRRYFFVFLFGCFQIFFYLILPNDLVYQLLLYLALIWWIIVILRIFFSPTNISNYMVWISGYLILLPSYIAIDYLYQLDVQKIIMFFLLIWIADIGAFFSGKFFGKLKLLPKISPGKTWEGVLGEFFAVLVSTSLYGYLGEIDLLILIPFCFAITVLSIVGDLTISVFKRNVGLKNSGSIFPGHGGLLDRIDSMTSTSPFFAAGIVLFNL</sequence>
<protein>
    <recommendedName>
        <fullName evidence="14">Phosphatidate cytidylyltransferase</fullName>
    </recommendedName>
</protein>
<keyword evidence="4" id="KW-0808">Transferase</keyword>
<gene>
    <name evidence="13" type="ORF">METZ01_LOCUS46964</name>
</gene>
<dbReference type="PANTHER" id="PTHR46382">
    <property type="entry name" value="PHOSPHATIDATE CYTIDYLYLTRANSFERASE"/>
    <property type="match status" value="1"/>
</dbReference>
<dbReference type="PANTHER" id="PTHR46382:SF1">
    <property type="entry name" value="PHOSPHATIDATE CYTIDYLYLTRANSFERASE"/>
    <property type="match status" value="1"/>
</dbReference>
<keyword evidence="10" id="KW-0594">Phospholipid biosynthesis</keyword>
<evidence type="ECO:0000256" key="6">
    <source>
        <dbReference type="ARBA" id="ARBA00022695"/>
    </source>
</evidence>
<evidence type="ECO:0000256" key="11">
    <source>
        <dbReference type="ARBA" id="ARBA00023264"/>
    </source>
</evidence>
<evidence type="ECO:0000256" key="1">
    <source>
        <dbReference type="ARBA" id="ARBA00004651"/>
    </source>
</evidence>
<accession>A0A381RQF1</accession>
<dbReference type="GO" id="GO:0016024">
    <property type="term" value="P:CDP-diacylglycerol biosynthetic process"/>
    <property type="evidence" value="ECO:0007669"/>
    <property type="project" value="TreeGrafter"/>
</dbReference>